<keyword evidence="2" id="KW-0479">Metal-binding</keyword>
<evidence type="ECO:0000256" key="2">
    <source>
        <dbReference type="ARBA" id="ARBA00022723"/>
    </source>
</evidence>
<dbReference type="Gene3D" id="3.40.50.740">
    <property type="match status" value="2"/>
</dbReference>
<evidence type="ECO:0000256" key="3">
    <source>
        <dbReference type="ARBA" id="ARBA00022729"/>
    </source>
</evidence>
<dbReference type="PROSITE" id="PS51318">
    <property type="entry name" value="TAT"/>
    <property type="match status" value="1"/>
</dbReference>
<dbReference type="GO" id="GO:0016491">
    <property type="term" value="F:oxidoreductase activity"/>
    <property type="evidence" value="ECO:0007669"/>
    <property type="project" value="UniProtKB-KW"/>
</dbReference>
<dbReference type="AlphaFoldDB" id="A0A9D0ZZ27"/>
<keyword evidence="3" id="KW-0732">Signal</keyword>
<evidence type="ECO:0000256" key="4">
    <source>
        <dbReference type="ARBA" id="ARBA00023002"/>
    </source>
</evidence>
<reference evidence="8" key="2">
    <citation type="journal article" date="2021" name="PeerJ">
        <title>Extensive microbial diversity within the chicken gut microbiome revealed by metagenomics and culture.</title>
        <authorList>
            <person name="Gilroy R."/>
            <person name="Ravi A."/>
            <person name="Getino M."/>
            <person name="Pursley I."/>
            <person name="Horton D.L."/>
            <person name="Alikhan N.F."/>
            <person name="Baker D."/>
            <person name="Gharbi K."/>
            <person name="Hall N."/>
            <person name="Watson M."/>
            <person name="Adriaenssens E.M."/>
            <person name="Foster-Nyarko E."/>
            <person name="Jarju S."/>
            <person name="Secka A."/>
            <person name="Antonio M."/>
            <person name="Oren A."/>
            <person name="Chaudhuri R.R."/>
            <person name="La Ragione R."/>
            <person name="Hildebrand F."/>
            <person name="Pallen M.J."/>
        </authorList>
    </citation>
    <scope>NUCLEOTIDE SEQUENCE</scope>
    <source>
        <strain evidence="8">ChiGjej1B1-2707</strain>
    </source>
</reference>
<dbReference type="SUPFAM" id="SSF50692">
    <property type="entry name" value="ADC-like"/>
    <property type="match status" value="1"/>
</dbReference>
<dbReference type="Pfam" id="PF00384">
    <property type="entry name" value="Molybdopterin"/>
    <property type="match status" value="1"/>
</dbReference>
<reference evidence="8" key="1">
    <citation type="submission" date="2020-10" db="EMBL/GenBank/DDBJ databases">
        <authorList>
            <person name="Gilroy R."/>
        </authorList>
    </citation>
    <scope>NUCLEOTIDE SEQUENCE</scope>
    <source>
        <strain evidence="8">ChiGjej1B1-2707</strain>
    </source>
</reference>
<dbReference type="InterPro" id="IPR006656">
    <property type="entry name" value="Mopterin_OxRdtase"/>
</dbReference>
<evidence type="ECO:0000256" key="5">
    <source>
        <dbReference type="ARBA" id="ARBA00023004"/>
    </source>
</evidence>
<feature type="domain" description="4Fe-4S Mo/W bis-MGD-type" evidence="7">
    <location>
        <begin position="42"/>
        <end position="102"/>
    </location>
</feature>
<dbReference type="InterPro" id="IPR006657">
    <property type="entry name" value="MoPterin_dinucl-bd_dom"/>
</dbReference>
<proteinExistence type="inferred from homology"/>
<dbReference type="PANTHER" id="PTHR43742">
    <property type="entry name" value="TRIMETHYLAMINE-N-OXIDE REDUCTASE"/>
    <property type="match status" value="1"/>
</dbReference>
<keyword evidence="4" id="KW-0560">Oxidoreductase</keyword>
<dbReference type="Gene3D" id="3.40.228.10">
    <property type="entry name" value="Dimethylsulfoxide Reductase, domain 2"/>
    <property type="match status" value="1"/>
</dbReference>
<dbReference type="InterPro" id="IPR050612">
    <property type="entry name" value="Prok_Mopterin_Oxidored"/>
</dbReference>
<dbReference type="PROSITE" id="PS51669">
    <property type="entry name" value="4FE4S_MOW_BIS_MGD"/>
    <property type="match status" value="1"/>
</dbReference>
<dbReference type="InterPro" id="IPR009010">
    <property type="entry name" value="Asp_de-COase-like_dom_sf"/>
</dbReference>
<dbReference type="PANTHER" id="PTHR43742:SF6">
    <property type="entry name" value="OXIDOREDUCTASE YYAE-RELATED"/>
    <property type="match status" value="1"/>
</dbReference>
<dbReference type="GO" id="GO:0046872">
    <property type="term" value="F:metal ion binding"/>
    <property type="evidence" value="ECO:0007669"/>
    <property type="project" value="UniProtKB-KW"/>
</dbReference>
<evidence type="ECO:0000313" key="9">
    <source>
        <dbReference type="Proteomes" id="UP000824261"/>
    </source>
</evidence>
<keyword evidence="6" id="KW-0411">Iron-sulfur</keyword>
<dbReference type="EMBL" id="DVGB01000006">
    <property type="protein sequence ID" value="HIR00805.1"/>
    <property type="molecule type" value="Genomic_DNA"/>
</dbReference>
<evidence type="ECO:0000256" key="1">
    <source>
        <dbReference type="ARBA" id="ARBA00010312"/>
    </source>
</evidence>
<comment type="similarity">
    <text evidence="1">Belongs to the prokaryotic molybdopterin-containing oxidoreductase family.</text>
</comment>
<protein>
    <submittedName>
        <fullName evidence="8">Molybdopterin-dependent oxidoreductase</fullName>
    </submittedName>
</protein>
<dbReference type="InterPro" id="IPR006963">
    <property type="entry name" value="Mopterin_OxRdtase_4Fe-4S_dom"/>
</dbReference>
<gene>
    <name evidence="8" type="ORF">IAA69_00785</name>
</gene>
<dbReference type="Gene3D" id="2.40.40.20">
    <property type="match status" value="1"/>
</dbReference>
<dbReference type="SUPFAM" id="SSF53706">
    <property type="entry name" value="Formate dehydrogenase/DMSO reductase, domains 1-3"/>
    <property type="match status" value="1"/>
</dbReference>
<name>A0A9D0ZZ27_9ACTN</name>
<evidence type="ECO:0000256" key="6">
    <source>
        <dbReference type="ARBA" id="ARBA00023014"/>
    </source>
</evidence>
<dbReference type="Pfam" id="PF01568">
    <property type="entry name" value="Molydop_binding"/>
    <property type="match status" value="1"/>
</dbReference>
<comment type="caution">
    <text evidence="8">The sequence shown here is derived from an EMBL/GenBank/DDBJ whole genome shotgun (WGS) entry which is preliminary data.</text>
</comment>
<dbReference type="Gene3D" id="2.20.25.90">
    <property type="entry name" value="ADC-like domains"/>
    <property type="match status" value="1"/>
</dbReference>
<dbReference type="Proteomes" id="UP000824261">
    <property type="component" value="Unassembled WGS sequence"/>
</dbReference>
<organism evidence="8 9">
    <name type="scientific">Candidatus Aveggerthella stercoripullorum</name>
    <dbReference type="NCBI Taxonomy" id="2840688"/>
    <lineage>
        <taxon>Bacteria</taxon>
        <taxon>Bacillati</taxon>
        <taxon>Actinomycetota</taxon>
        <taxon>Coriobacteriia</taxon>
        <taxon>Eggerthellales</taxon>
        <taxon>Eggerthellaceae</taxon>
        <taxon>Eggerthellaceae incertae sedis</taxon>
        <taxon>Candidatus Aveggerthella</taxon>
    </lineage>
</organism>
<dbReference type="GO" id="GO:0043546">
    <property type="term" value="F:molybdopterin cofactor binding"/>
    <property type="evidence" value="ECO:0007669"/>
    <property type="project" value="InterPro"/>
</dbReference>
<dbReference type="GO" id="GO:0051536">
    <property type="term" value="F:iron-sulfur cluster binding"/>
    <property type="evidence" value="ECO:0007669"/>
    <property type="project" value="UniProtKB-KW"/>
</dbReference>
<keyword evidence="5" id="KW-0408">Iron</keyword>
<evidence type="ECO:0000313" key="8">
    <source>
        <dbReference type="EMBL" id="HIR00805.1"/>
    </source>
</evidence>
<evidence type="ECO:0000259" key="7">
    <source>
        <dbReference type="PROSITE" id="PS51669"/>
    </source>
</evidence>
<sequence length="795" mass="86869">MELTRRRFLAGALGAGAALGVSGASGMFSASGWLAPAEANEPADEHTACTYHQSHCGGMCPLRCTVRDGRLVMVEPNHCAEDRYETICLKGISEVQHIYGDHRVQSPLKRTGERGANEFEVVSWDEALDDIVARIQEIQAANGKDAVMVTASAEANFPFLAALLGAQTGGNTGIDVGYGNGLDPAIGWGAGYASATGEARDWVNANMVLTMGSNFCESSLPNARLFFEAKEAGTKMVTVDPHFSTTAGKSNQWIPIEPGTDAALLLAMNSVILDEKLYDETFVREHTSFPFLVDTATGQLLRDHAESPEAEEPETGETNPFFVWDQDKNAPVPYTDAVANPALEGTFEHEGRTLTTVWSLLLETQKPHTAAWAAGVTGIGEDSIVQLAREYASGPSCLAIGWGGNDKMSNADVAGHAAAVLVALTGNIGKVGAHVGVFVGGSYNGHTASFGSWELPEELAAGEDEMAAYDMRTQENKVRAWICCGDFVAQHFANMAVTEEWVKKLDLVVSIDPYFTEGAKWADYVLPATTRFENDAKVGNVACGYSQIILQEKVIDPLFEAKTDFWIQKEIAKRLGLENALPESSVELVETMLSTSEEEYVSKLTIDQLVEHNGVWPVEGYEEPRREYTDFAFDTTSGRMDVYYDNLASYGQALPVWEECSEIYADNPLRAQYPLQLSNVRTRFHIHNQFNDALWIQQFGEPFIEVNPTEAAERGIENGDVVRVFNDRGSYKCRVHANEAIRPGSARMWEGATADYLEEGNMQNVTNDVLNERGAELLCGPVIPFSDTLVQIEKA</sequence>
<dbReference type="InterPro" id="IPR006311">
    <property type="entry name" value="TAT_signal"/>
</dbReference>
<accession>A0A9D0ZZ27</accession>
<dbReference type="Pfam" id="PF04879">
    <property type="entry name" value="Molybdop_Fe4S4"/>
    <property type="match status" value="1"/>
</dbReference>